<evidence type="ECO:0000313" key="3">
    <source>
        <dbReference type="Proteomes" id="UP001141981"/>
    </source>
</evidence>
<dbReference type="Proteomes" id="UP001141981">
    <property type="component" value="Unassembled WGS sequence"/>
</dbReference>
<feature type="domain" description="S-layer protein C-terminal" evidence="1">
    <location>
        <begin position="25"/>
        <end position="85"/>
    </location>
</feature>
<dbReference type="InterPro" id="IPR024968">
    <property type="entry name" value="SlpA_C_lactobacillus"/>
</dbReference>
<sequence length="135" mass="15597">MFQTQLKFRKKTNNSVFVPDDTKINVTNLNKLIFVHNAFIYDENGHVVQEEGAYQIKTQGQKVKILDNGRVYKFNSQEYYKIDSGDPDHPYYVRTSSVGKAPKKQAVVMRGTLKSYRINVYSKNGKIIGTWKKAK</sequence>
<dbReference type="RefSeq" id="WP_271864555.1">
    <property type="nucleotide sequence ID" value="NZ_JAOTGR010000010.1"/>
</dbReference>
<comment type="caution">
    <text evidence="2">The sequence shown here is derived from an EMBL/GenBank/DDBJ whole genome shotgun (WGS) entry which is preliminary data.</text>
</comment>
<reference evidence="2" key="2">
    <citation type="submission" date="2022-10" db="EMBL/GenBank/DDBJ databases">
        <authorList>
            <person name="Kostovova I."/>
            <person name="Moravkova M."/>
            <person name="Pechar R."/>
        </authorList>
    </citation>
    <scope>NUCLEOTIDE SEQUENCE</scope>
    <source>
        <strain evidence="2">M490A</strain>
    </source>
</reference>
<evidence type="ECO:0000313" key="2">
    <source>
        <dbReference type="EMBL" id="MDB6258295.1"/>
    </source>
</evidence>
<gene>
    <name evidence="2" type="ORF">ODU72_06360</name>
</gene>
<organism evidence="2 3">
    <name type="scientific">Lactobacillus amylovorus</name>
    <dbReference type="NCBI Taxonomy" id="1604"/>
    <lineage>
        <taxon>Bacteria</taxon>
        <taxon>Bacillati</taxon>
        <taxon>Bacillota</taxon>
        <taxon>Bacilli</taxon>
        <taxon>Lactobacillales</taxon>
        <taxon>Lactobacillaceae</taxon>
        <taxon>Lactobacillus</taxon>
    </lineage>
</organism>
<protein>
    <submittedName>
        <fullName evidence="2">SLAP domain-containing protein</fullName>
    </submittedName>
</protein>
<accession>A0A9X4AAS9</accession>
<dbReference type="EMBL" id="JAOTGY010000010">
    <property type="protein sequence ID" value="MDB6258295.1"/>
    <property type="molecule type" value="Genomic_DNA"/>
</dbReference>
<dbReference type="Pfam" id="PF03217">
    <property type="entry name" value="SlpA"/>
    <property type="match status" value="1"/>
</dbReference>
<evidence type="ECO:0000259" key="1">
    <source>
        <dbReference type="Pfam" id="PF03217"/>
    </source>
</evidence>
<proteinExistence type="predicted"/>
<dbReference type="AlphaFoldDB" id="A0A9X4AAS9"/>
<reference evidence="2" key="1">
    <citation type="journal article" date="2022" name="Microorganisms">
        <title>Antibiotic Susceptibility, Resistance Gene Determinants and Corresponding Genomic Regions in Lactobacillus amylovorus Isolates Derived from Wild Boars and Domestic Pigs.</title>
        <authorList>
            <person name="Moravkova M."/>
            <person name="Kostovova I."/>
            <person name="Kavanova K."/>
            <person name="Pechar R."/>
            <person name="Stanek S."/>
            <person name="Brychta A."/>
            <person name="Zeman M."/>
            <person name="Kubasova T."/>
        </authorList>
    </citation>
    <scope>NUCLEOTIDE SEQUENCE</scope>
    <source>
        <strain evidence="2">M490A</strain>
    </source>
</reference>
<name>A0A9X4AAS9_LACAM</name>